<evidence type="ECO:0000313" key="2">
    <source>
        <dbReference type="Proteomes" id="UP000245086"/>
    </source>
</evidence>
<reference evidence="1 2" key="1">
    <citation type="journal article" date="2018" name="Genome Announc.">
        <title>Draft Genome Sequence of "Candidatus Phycosocius bacilliformis," an Alphaproteobacterial Ectosymbiont of the Hydrocarbon-Producing Green Alga Botryococcus braunii.</title>
        <authorList>
            <person name="Tanabe Y."/>
            <person name="Yamaguchi H."/>
            <person name="Watanabe M.M."/>
        </authorList>
    </citation>
    <scope>NUCLEOTIDE SEQUENCE [LARGE SCALE GENOMIC DNA]</scope>
    <source>
        <strain evidence="1 2">BOTRYCO-2</strain>
    </source>
</reference>
<dbReference type="Proteomes" id="UP000245086">
    <property type="component" value="Unassembled WGS sequence"/>
</dbReference>
<dbReference type="EMBL" id="BFBR01000009">
    <property type="protein sequence ID" value="GBF59047.1"/>
    <property type="molecule type" value="Genomic_DNA"/>
</dbReference>
<dbReference type="RefSeq" id="WP_192576351.1">
    <property type="nucleotide sequence ID" value="NZ_BFBR01000009.1"/>
</dbReference>
<organism evidence="1 2">
    <name type="scientific">Candidatus Phycosocius bacilliformis</name>
    <dbReference type="NCBI Taxonomy" id="1445552"/>
    <lineage>
        <taxon>Bacteria</taxon>
        <taxon>Pseudomonadati</taxon>
        <taxon>Pseudomonadota</taxon>
        <taxon>Alphaproteobacteria</taxon>
        <taxon>Caulobacterales</taxon>
        <taxon>Caulobacterales incertae sedis</taxon>
        <taxon>Candidatus Phycosocius</taxon>
    </lineage>
</organism>
<name>A0A2P2EDA3_9PROT</name>
<accession>A0A2P2EDA3</accession>
<keyword evidence="2" id="KW-1185">Reference proteome</keyword>
<dbReference type="AlphaFoldDB" id="A0A2P2EDA3"/>
<comment type="caution">
    <text evidence="1">The sequence shown here is derived from an EMBL/GenBank/DDBJ whole genome shotgun (WGS) entry which is preliminary data.</text>
</comment>
<protein>
    <submittedName>
        <fullName evidence="1">Uncharacterized protein</fullName>
    </submittedName>
</protein>
<evidence type="ECO:0000313" key="1">
    <source>
        <dbReference type="EMBL" id="GBF59047.1"/>
    </source>
</evidence>
<sequence length="57" mass="6484">MLYNGMDERIQVVTTPAIGAADTRVYLYDLDHRIVGECDAMERLSTVSVAITFIRRH</sequence>
<gene>
    <name evidence="1" type="ORF">PbB2_02739</name>
</gene>
<proteinExistence type="predicted"/>